<keyword evidence="2" id="KW-1185">Reference proteome</keyword>
<gene>
    <name evidence="1" type="ORF">H0486_00280</name>
</gene>
<comment type="caution">
    <text evidence="1">The sequence shown here is derived from an EMBL/GenBank/DDBJ whole genome shotgun (WGS) entry which is preliminary data.</text>
</comment>
<dbReference type="AlphaFoldDB" id="A0A839JXW8"/>
<dbReference type="Gene3D" id="3.30.200.20">
    <property type="entry name" value="Phosphorylase Kinase, domain 1"/>
    <property type="match status" value="1"/>
</dbReference>
<protein>
    <recommendedName>
        <fullName evidence="3">CotS family spore coat protein</fullName>
    </recommendedName>
</protein>
<proteinExistence type="predicted"/>
<dbReference type="InterPro" id="IPR047175">
    <property type="entry name" value="CotS-like"/>
</dbReference>
<name>A0A839JXW8_9FIRM</name>
<sequence>MEDRSQEALKRYRIKIYNIYRARGAFLLETDCGLKLFKCFEGSKNRTMFENKVKEHLFQHGYPNTDLFVRTLDDEIISEDSSGCQYIMKNWFWGEECNLKDLSQVEEAAANLAKMHCILKNVEFSVEQIEHNISPDLKLTFEKRNRELKRVKSYVRDKKQKNEFELSYLNYYDNFYEQGIAAARKLAQSNYNALLAEAVANCSVCHGNYTYHNIIMLKNKTEAMARTYIPPGWINKQPLSVTELGDSVGAIATTNFEKSYIGMQITDLYQFMRKVMEKNDWDVLYGSNIIEAYDRIKPISKPELNILYLLLLYPEKFWKITNFYYNSKKSWISGRNIQKLITIGEQNEKKDRFLYRLESIL</sequence>
<dbReference type="PANTHER" id="PTHR39179:SF1">
    <property type="entry name" value="SPORE COAT PROTEIN I"/>
    <property type="match status" value="1"/>
</dbReference>
<dbReference type="RefSeq" id="WP_228351110.1">
    <property type="nucleotide sequence ID" value="NZ_JACEGA010000001.1"/>
</dbReference>
<evidence type="ECO:0008006" key="3">
    <source>
        <dbReference type="Google" id="ProtNLM"/>
    </source>
</evidence>
<evidence type="ECO:0000313" key="2">
    <source>
        <dbReference type="Proteomes" id="UP000574276"/>
    </source>
</evidence>
<reference evidence="1 2" key="1">
    <citation type="submission" date="2020-07" db="EMBL/GenBank/DDBJ databases">
        <title>Characterization and genome sequencing of isolate MD1, a novel member within the family Lachnospiraceae.</title>
        <authorList>
            <person name="Rettenmaier R."/>
            <person name="Di Bello L."/>
            <person name="Zinser C."/>
            <person name="Scheitz K."/>
            <person name="Liebl W."/>
            <person name="Zverlov V."/>
        </authorList>
    </citation>
    <scope>NUCLEOTIDE SEQUENCE [LARGE SCALE GENOMIC DNA]</scope>
    <source>
        <strain evidence="1 2">MD1</strain>
    </source>
</reference>
<accession>A0A839JXW8</accession>
<dbReference type="GO" id="GO:0042601">
    <property type="term" value="C:endospore-forming forespore"/>
    <property type="evidence" value="ECO:0007669"/>
    <property type="project" value="TreeGrafter"/>
</dbReference>
<evidence type="ECO:0000313" key="1">
    <source>
        <dbReference type="EMBL" id="MBB2181331.1"/>
    </source>
</evidence>
<dbReference type="InterPro" id="IPR011009">
    <property type="entry name" value="Kinase-like_dom_sf"/>
</dbReference>
<dbReference type="PANTHER" id="PTHR39179">
    <property type="entry name" value="SPORE COAT PROTEIN I"/>
    <property type="match status" value="1"/>
</dbReference>
<organism evidence="1 2">
    <name type="scientific">Variimorphobacter saccharofermentans</name>
    <dbReference type="NCBI Taxonomy" id="2755051"/>
    <lineage>
        <taxon>Bacteria</taxon>
        <taxon>Bacillati</taxon>
        <taxon>Bacillota</taxon>
        <taxon>Clostridia</taxon>
        <taxon>Lachnospirales</taxon>
        <taxon>Lachnospiraceae</taxon>
        <taxon>Variimorphobacter</taxon>
    </lineage>
</organism>
<dbReference type="Gene3D" id="3.90.1200.10">
    <property type="match status" value="2"/>
</dbReference>
<dbReference type="Proteomes" id="UP000574276">
    <property type="component" value="Unassembled WGS sequence"/>
</dbReference>
<dbReference type="EMBL" id="JACEGA010000001">
    <property type="protein sequence ID" value="MBB2181331.1"/>
    <property type="molecule type" value="Genomic_DNA"/>
</dbReference>
<dbReference type="SUPFAM" id="SSF56112">
    <property type="entry name" value="Protein kinase-like (PK-like)"/>
    <property type="match status" value="1"/>
</dbReference>